<dbReference type="GO" id="GO:0006006">
    <property type="term" value="P:glucose metabolic process"/>
    <property type="evidence" value="ECO:0007669"/>
    <property type="project" value="TreeGrafter"/>
</dbReference>
<comment type="pathway">
    <text evidence="2 8">Carbohydrate metabolism; hexose metabolism.</text>
</comment>
<evidence type="ECO:0000256" key="12">
    <source>
        <dbReference type="SAM" id="MobiDB-lite"/>
    </source>
</evidence>
<dbReference type="InterPro" id="IPR008183">
    <property type="entry name" value="Aldose_1/G6P_1-epimerase"/>
</dbReference>
<evidence type="ECO:0000256" key="11">
    <source>
        <dbReference type="PIRSR" id="PIRSR005096-3"/>
    </source>
</evidence>
<dbReference type="PANTHER" id="PTHR10091">
    <property type="entry name" value="ALDOSE-1-EPIMERASE"/>
    <property type="match status" value="1"/>
</dbReference>
<feature type="binding site" evidence="11">
    <location>
        <begin position="212"/>
        <end position="214"/>
    </location>
    <ligand>
        <name>beta-D-galactose</name>
        <dbReference type="ChEBI" id="CHEBI:27667"/>
    </ligand>
</feature>
<accession>A0A4S1XCM0</accession>
<dbReference type="UniPathway" id="UPA00242"/>
<comment type="similarity">
    <text evidence="3 8">Belongs to the aldose epimerase family.</text>
</comment>
<dbReference type="InterPro" id="IPR015443">
    <property type="entry name" value="Aldose_1-epimerase"/>
</dbReference>
<evidence type="ECO:0000256" key="7">
    <source>
        <dbReference type="ARBA" id="ARBA00023277"/>
    </source>
</evidence>
<evidence type="ECO:0000256" key="9">
    <source>
        <dbReference type="PIRSR" id="PIRSR005096-1"/>
    </source>
</evidence>
<evidence type="ECO:0000313" key="13">
    <source>
        <dbReference type="EMBL" id="TGX53575.1"/>
    </source>
</evidence>
<proteinExistence type="inferred from homology"/>
<gene>
    <name evidence="13" type="ORF">E5A73_12155</name>
</gene>
<comment type="catalytic activity">
    <reaction evidence="1 8">
        <text>alpha-D-glucose = beta-D-glucose</text>
        <dbReference type="Rhea" id="RHEA:10264"/>
        <dbReference type="ChEBI" id="CHEBI:15903"/>
        <dbReference type="ChEBI" id="CHEBI:17925"/>
        <dbReference type="EC" id="5.1.3.3"/>
    </reaction>
</comment>
<feature type="region of interest" description="Disordered" evidence="12">
    <location>
        <begin position="1"/>
        <end position="28"/>
    </location>
</feature>
<evidence type="ECO:0000256" key="3">
    <source>
        <dbReference type="ARBA" id="ARBA00006206"/>
    </source>
</evidence>
<evidence type="ECO:0000256" key="4">
    <source>
        <dbReference type="ARBA" id="ARBA00013185"/>
    </source>
</evidence>
<feature type="binding site" evidence="11">
    <location>
        <begin position="116"/>
        <end position="117"/>
    </location>
    <ligand>
        <name>beta-D-galactose</name>
        <dbReference type="ChEBI" id="CHEBI:27667"/>
    </ligand>
</feature>
<dbReference type="PIRSF" id="PIRSF005096">
    <property type="entry name" value="GALM"/>
    <property type="match status" value="1"/>
</dbReference>
<dbReference type="PROSITE" id="PS00545">
    <property type="entry name" value="ALDOSE_1_EPIMERASE"/>
    <property type="match status" value="1"/>
</dbReference>
<evidence type="ECO:0000256" key="6">
    <source>
        <dbReference type="ARBA" id="ARBA00023235"/>
    </source>
</evidence>
<feature type="binding site" evidence="10">
    <location>
        <position position="285"/>
    </location>
    <ligand>
        <name>beta-D-galactose</name>
        <dbReference type="ChEBI" id="CHEBI:27667"/>
    </ligand>
</feature>
<dbReference type="Proteomes" id="UP000306147">
    <property type="component" value="Unassembled WGS sequence"/>
</dbReference>
<dbReference type="InterPro" id="IPR011013">
    <property type="entry name" value="Gal_mutarotase_sf_dom"/>
</dbReference>
<keyword evidence="14" id="KW-1185">Reference proteome</keyword>
<dbReference type="GO" id="GO:0004034">
    <property type="term" value="F:aldose 1-epimerase activity"/>
    <property type="evidence" value="ECO:0007669"/>
    <property type="project" value="UniProtKB-EC"/>
</dbReference>
<keyword evidence="7 8" id="KW-0119">Carbohydrate metabolism</keyword>
<feature type="active site" description="Proton donor" evidence="9">
    <location>
        <position position="212"/>
    </location>
</feature>
<protein>
    <recommendedName>
        <fullName evidence="5 8">Aldose 1-epimerase</fullName>
        <ecNumber evidence="4 8">5.1.3.3</ecNumber>
    </recommendedName>
</protein>
<name>A0A4S1XCM0_9SPHN</name>
<organism evidence="13 14">
    <name type="scientific">Sphingomonas gei</name>
    <dbReference type="NCBI Taxonomy" id="1395960"/>
    <lineage>
        <taxon>Bacteria</taxon>
        <taxon>Pseudomonadati</taxon>
        <taxon>Pseudomonadota</taxon>
        <taxon>Alphaproteobacteria</taxon>
        <taxon>Sphingomonadales</taxon>
        <taxon>Sphingomonadaceae</taxon>
        <taxon>Sphingomonas</taxon>
    </lineage>
</organism>
<feature type="active site" description="Proton acceptor" evidence="9">
    <location>
        <position position="350"/>
    </location>
</feature>
<evidence type="ECO:0000256" key="2">
    <source>
        <dbReference type="ARBA" id="ARBA00005028"/>
    </source>
</evidence>
<evidence type="ECO:0000256" key="10">
    <source>
        <dbReference type="PIRSR" id="PIRSR005096-2"/>
    </source>
</evidence>
<dbReference type="Pfam" id="PF01263">
    <property type="entry name" value="Aldose_epim"/>
    <property type="match status" value="1"/>
</dbReference>
<dbReference type="InterPro" id="IPR018052">
    <property type="entry name" value="Ald1_epimerase_CS"/>
</dbReference>
<dbReference type="CDD" id="cd09019">
    <property type="entry name" value="galactose_mutarotase_like"/>
    <property type="match status" value="1"/>
</dbReference>
<dbReference type="InterPro" id="IPR014718">
    <property type="entry name" value="GH-type_carb-bd"/>
</dbReference>
<sequence>MLSAERSRPRQGRRATGAPGVGAVRAEPRRCADRLRSERVDLPGSQALSEAAAIERIAIARGGIRAELLTLGAALHTLEVPDRDGKRANVVLGYRDLEEYRAHPRFYGVVAGRYANRIGGARFNLDGVEYRLPANSGANNLHSGPRGFDLQDWKVEARDAHSVTFALLSPHLDNGFPGNLHVQVRYAIDGDGLAIGFRATTDHATVVNLTNHAYFNLAGEGSGTTILDHVLQIPASQITPVDAALIPTGAYQSVDGTPFDFRTPKPVGRDIDAADPQIALGRGYDHNFVLAGAAGTVRRIATVFDPESGRALDVHSTEPGVQLYTGNHLANGAPGTGGGSYPMRGGLCLEPQKFPDSPNKPAFPSARLDPGQEYRHDMAFRFRTAKDAAGAFG</sequence>
<evidence type="ECO:0000256" key="1">
    <source>
        <dbReference type="ARBA" id="ARBA00001614"/>
    </source>
</evidence>
<dbReference type="SUPFAM" id="SSF74650">
    <property type="entry name" value="Galactose mutarotase-like"/>
    <property type="match status" value="1"/>
</dbReference>
<evidence type="ECO:0000256" key="8">
    <source>
        <dbReference type="PIRNR" id="PIRNR005096"/>
    </source>
</evidence>
<dbReference type="Gene3D" id="2.70.98.10">
    <property type="match status" value="1"/>
</dbReference>
<dbReference type="PANTHER" id="PTHR10091:SF0">
    <property type="entry name" value="GALACTOSE MUTAROTASE"/>
    <property type="match status" value="1"/>
</dbReference>
<dbReference type="EC" id="5.1.3.3" evidence="4 8"/>
<evidence type="ECO:0000313" key="14">
    <source>
        <dbReference type="Proteomes" id="UP000306147"/>
    </source>
</evidence>
<dbReference type="AlphaFoldDB" id="A0A4S1XCM0"/>
<reference evidence="13 14" key="1">
    <citation type="submission" date="2019-04" db="EMBL/GenBank/DDBJ databases">
        <title>Sphingomonas psychrotolerans sp. nov., isolated from soil in the Tianshan Mountains, Xinjiang, China.</title>
        <authorList>
            <person name="Luo Y."/>
            <person name="Sheng H."/>
        </authorList>
    </citation>
    <scope>NUCLEOTIDE SEQUENCE [LARGE SCALE GENOMIC DNA]</scope>
    <source>
        <strain evidence="13 14">ZFGT-11</strain>
    </source>
</reference>
<dbReference type="EMBL" id="SRXT01000004">
    <property type="protein sequence ID" value="TGX53575.1"/>
    <property type="molecule type" value="Genomic_DNA"/>
</dbReference>
<dbReference type="InterPro" id="IPR047215">
    <property type="entry name" value="Galactose_mutarotase-like"/>
</dbReference>
<dbReference type="GO" id="GO:0033499">
    <property type="term" value="P:galactose catabolic process via UDP-galactose, Leloir pathway"/>
    <property type="evidence" value="ECO:0007669"/>
    <property type="project" value="TreeGrafter"/>
</dbReference>
<dbReference type="NCBIfam" id="NF008277">
    <property type="entry name" value="PRK11055.1"/>
    <property type="match status" value="1"/>
</dbReference>
<dbReference type="OrthoDB" id="9779408at2"/>
<dbReference type="GO" id="GO:0030246">
    <property type="term" value="F:carbohydrate binding"/>
    <property type="evidence" value="ECO:0007669"/>
    <property type="project" value="InterPro"/>
</dbReference>
<evidence type="ECO:0000256" key="5">
    <source>
        <dbReference type="ARBA" id="ARBA00014165"/>
    </source>
</evidence>
<keyword evidence="6 8" id="KW-0413">Isomerase</keyword>
<comment type="caution">
    <text evidence="13">The sequence shown here is derived from an EMBL/GenBank/DDBJ whole genome shotgun (WGS) entry which is preliminary data.</text>
</comment>